<dbReference type="AlphaFoldDB" id="A0A6J6F7S4"/>
<sequence>MRIDVRHELGDTERQAVYGLVAEVQRRTGHRPLSDHLWLDLVHGGRSWHAAVLAHDLDDTGGAGGELAAYCQLSDGTGSWAIELVLDPDLHTRASADAIHDLATGVLRTALDLVADAGGGHVHWWVVDPDERTDALAAAVGLAPGRTLLQMRVPLPLAGADAAPPADVALRSFEVGRDETAWLEVNNAAFAWHPEQGGWDLATLQLRERETWFDPQGFLVHERDGRLAAFCWTKLHHDTDPVLGEIYVIAVHPDFHGLGLGRALTVAGLASIAARGVHTGMLYVDRDNTAAVGLYTALGFRVHRSDRAYVGDVPARTSTSAPDATPEHR</sequence>
<reference evidence="5" key="1">
    <citation type="submission" date="2020-05" db="EMBL/GenBank/DDBJ databases">
        <authorList>
            <person name="Chiriac C."/>
            <person name="Salcher M."/>
            <person name="Ghai R."/>
            <person name="Kavagutti S V."/>
        </authorList>
    </citation>
    <scope>NUCLEOTIDE SEQUENCE</scope>
</reference>
<dbReference type="SUPFAM" id="SSF55729">
    <property type="entry name" value="Acyl-CoA N-acyltransferases (Nat)"/>
    <property type="match status" value="1"/>
</dbReference>
<evidence type="ECO:0000256" key="1">
    <source>
        <dbReference type="ARBA" id="ARBA00022679"/>
    </source>
</evidence>
<evidence type="ECO:0000259" key="4">
    <source>
        <dbReference type="PROSITE" id="PS51186"/>
    </source>
</evidence>
<proteinExistence type="predicted"/>
<dbReference type="PANTHER" id="PTHR43877">
    <property type="entry name" value="AMINOALKYLPHOSPHONATE N-ACETYLTRANSFERASE-RELATED-RELATED"/>
    <property type="match status" value="1"/>
</dbReference>
<dbReference type="EMBL" id="CAEZSR010000171">
    <property type="protein sequence ID" value="CAB4583699.1"/>
    <property type="molecule type" value="Genomic_DNA"/>
</dbReference>
<feature type="domain" description="N-acetyltransferase" evidence="4">
    <location>
        <begin position="168"/>
        <end position="329"/>
    </location>
</feature>
<evidence type="ECO:0000256" key="2">
    <source>
        <dbReference type="ARBA" id="ARBA00022737"/>
    </source>
</evidence>
<protein>
    <submittedName>
        <fullName evidence="5">Unannotated protein</fullName>
    </submittedName>
</protein>
<name>A0A6J6F7S4_9ZZZZ</name>
<organism evidence="5">
    <name type="scientific">freshwater metagenome</name>
    <dbReference type="NCBI Taxonomy" id="449393"/>
    <lineage>
        <taxon>unclassified sequences</taxon>
        <taxon>metagenomes</taxon>
        <taxon>ecological metagenomes</taxon>
    </lineage>
</organism>
<dbReference type="GO" id="GO:0016747">
    <property type="term" value="F:acyltransferase activity, transferring groups other than amino-acyl groups"/>
    <property type="evidence" value="ECO:0007669"/>
    <property type="project" value="InterPro"/>
</dbReference>
<dbReference type="Gene3D" id="3.40.630.30">
    <property type="match status" value="1"/>
</dbReference>
<keyword evidence="3" id="KW-0012">Acyltransferase</keyword>
<keyword evidence="1" id="KW-0808">Transferase</keyword>
<gene>
    <name evidence="5" type="ORF">UFOPK1493_03259</name>
</gene>
<dbReference type="InterPro" id="IPR016181">
    <property type="entry name" value="Acyl_CoA_acyltransferase"/>
</dbReference>
<evidence type="ECO:0000313" key="5">
    <source>
        <dbReference type="EMBL" id="CAB4583699.1"/>
    </source>
</evidence>
<dbReference type="PROSITE" id="PS51186">
    <property type="entry name" value="GNAT"/>
    <property type="match status" value="1"/>
</dbReference>
<dbReference type="InterPro" id="IPR050832">
    <property type="entry name" value="Bact_Acetyltransf"/>
</dbReference>
<evidence type="ECO:0000256" key="3">
    <source>
        <dbReference type="ARBA" id="ARBA00023315"/>
    </source>
</evidence>
<dbReference type="InterPro" id="IPR000182">
    <property type="entry name" value="GNAT_dom"/>
</dbReference>
<keyword evidence="2" id="KW-0677">Repeat</keyword>
<dbReference type="Pfam" id="PF00583">
    <property type="entry name" value="Acetyltransf_1"/>
    <property type="match status" value="1"/>
</dbReference>
<dbReference type="CDD" id="cd04301">
    <property type="entry name" value="NAT_SF"/>
    <property type="match status" value="1"/>
</dbReference>
<dbReference type="InterPro" id="IPR017813">
    <property type="entry name" value="Mycothiol_AcTrfase"/>
</dbReference>
<accession>A0A6J6F7S4</accession>
<dbReference type="NCBIfam" id="TIGR03448">
    <property type="entry name" value="mycothiol_MshD"/>
    <property type="match status" value="1"/>
</dbReference>